<organism evidence="2 3">
    <name type="scientific">Datura stramonium</name>
    <name type="common">Jimsonweed</name>
    <name type="synonym">Common thornapple</name>
    <dbReference type="NCBI Taxonomy" id="4076"/>
    <lineage>
        <taxon>Eukaryota</taxon>
        <taxon>Viridiplantae</taxon>
        <taxon>Streptophyta</taxon>
        <taxon>Embryophyta</taxon>
        <taxon>Tracheophyta</taxon>
        <taxon>Spermatophyta</taxon>
        <taxon>Magnoliopsida</taxon>
        <taxon>eudicotyledons</taxon>
        <taxon>Gunneridae</taxon>
        <taxon>Pentapetalae</taxon>
        <taxon>asterids</taxon>
        <taxon>lamiids</taxon>
        <taxon>Solanales</taxon>
        <taxon>Solanaceae</taxon>
        <taxon>Solanoideae</taxon>
        <taxon>Datureae</taxon>
        <taxon>Datura</taxon>
    </lineage>
</organism>
<evidence type="ECO:0000313" key="2">
    <source>
        <dbReference type="EMBL" id="MCD7473507.1"/>
    </source>
</evidence>
<evidence type="ECO:0000256" key="1">
    <source>
        <dbReference type="SAM" id="MobiDB-lite"/>
    </source>
</evidence>
<name>A0ABS8TSW7_DATST</name>
<dbReference type="Proteomes" id="UP000823775">
    <property type="component" value="Unassembled WGS sequence"/>
</dbReference>
<feature type="region of interest" description="Disordered" evidence="1">
    <location>
        <begin position="19"/>
        <end position="41"/>
    </location>
</feature>
<reference evidence="2 3" key="1">
    <citation type="journal article" date="2021" name="BMC Genomics">
        <title>Datura genome reveals duplications of psychoactive alkaloid biosynthetic genes and high mutation rate following tissue culture.</title>
        <authorList>
            <person name="Rajewski A."/>
            <person name="Carter-House D."/>
            <person name="Stajich J."/>
            <person name="Litt A."/>
        </authorList>
    </citation>
    <scope>NUCLEOTIDE SEQUENCE [LARGE SCALE GENOMIC DNA]</scope>
    <source>
        <strain evidence="2">AR-01</strain>
    </source>
</reference>
<gene>
    <name evidence="2" type="ORF">HAX54_015414</name>
</gene>
<proteinExistence type="predicted"/>
<keyword evidence="3" id="KW-1185">Reference proteome</keyword>
<dbReference type="EMBL" id="JACEIK010001985">
    <property type="protein sequence ID" value="MCD7473507.1"/>
    <property type="molecule type" value="Genomic_DNA"/>
</dbReference>
<feature type="non-terminal residue" evidence="2">
    <location>
        <position position="83"/>
    </location>
</feature>
<protein>
    <submittedName>
        <fullName evidence="2">Uncharacterized protein</fullName>
    </submittedName>
</protein>
<accession>A0ABS8TSW7</accession>
<comment type="caution">
    <text evidence="2">The sequence shown here is derived from an EMBL/GenBank/DDBJ whole genome shotgun (WGS) entry which is preliminary data.</text>
</comment>
<evidence type="ECO:0000313" key="3">
    <source>
        <dbReference type="Proteomes" id="UP000823775"/>
    </source>
</evidence>
<sequence>MESNANKGKDIEVVGKGLKRLQKGTKGSSPSATGAPARRFGERGVNLMDFHASTQKRMSNMLLRIGLTKGASHLSSPPFGTRS</sequence>